<keyword evidence="4" id="KW-1185">Reference proteome</keyword>
<feature type="domain" description="DUF7588" evidence="1">
    <location>
        <begin position="15"/>
        <end position="62"/>
    </location>
</feature>
<protein>
    <submittedName>
        <fullName evidence="3">Uncharacterized protein</fullName>
    </submittedName>
</protein>
<evidence type="ECO:0000259" key="1">
    <source>
        <dbReference type="Pfam" id="PF24496"/>
    </source>
</evidence>
<sequence>MFSHQIDFSLGFLARKHIQKGFFDEKWDQFKTWFFDSYSKKDLNCISQEFYETCALHNQIIYHPPQSSFVLPNNTGITFSAFQKFIEEDIASINIAEINKLITQNNYLSLYVKVLGEHISSPDKKLDNLTILIKDIKADMARANFVLTTDIASTFKRKPTVVSTHVQRPFEIQDFKFGFAKELEELLDKKFSDSDFTELIDKKLSGLKFNPIDLSQDFADKIEPTNDFKNQVSAEFNKLRAYPKKNSGYATKPSMNTYYYYPRPTSQDVLIEERDWNQTNTSYSGSEIYEWNLDGLTDRQLTILVHRMLMYATI</sequence>
<dbReference type="InterPro" id="IPR056648">
    <property type="entry name" value="DUF7746"/>
</dbReference>
<feature type="domain" description="DUF7746" evidence="2">
    <location>
        <begin position="283"/>
        <end position="314"/>
    </location>
</feature>
<proteinExistence type="predicted"/>
<evidence type="ECO:0000313" key="3">
    <source>
        <dbReference type="EMBL" id="KAG5598832.1"/>
    </source>
</evidence>
<dbReference type="Proteomes" id="UP000824120">
    <property type="component" value="Chromosome 6"/>
</dbReference>
<dbReference type="EMBL" id="JACXVP010000006">
    <property type="protein sequence ID" value="KAG5598832.1"/>
    <property type="molecule type" value="Genomic_DNA"/>
</dbReference>
<dbReference type="OrthoDB" id="1305132at2759"/>
<name>A0A9J5YGS4_SOLCO</name>
<gene>
    <name evidence="3" type="ORF">H5410_030202</name>
</gene>
<dbReference type="Pfam" id="PF24925">
    <property type="entry name" value="DUF7746"/>
    <property type="match status" value="1"/>
</dbReference>
<dbReference type="InterPro" id="IPR056010">
    <property type="entry name" value="DUF7588"/>
</dbReference>
<evidence type="ECO:0000259" key="2">
    <source>
        <dbReference type="Pfam" id="PF24925"/>
    </source>
</evidence>
<comment type="caution">
    <text evidence="3">The sequence shown here is derived from an EMBL/GenBank/DDBJ whole genome shotgun (WGS) entry which is preliminary data.</text>
</comment>
<reference evidence="3 4" key="1">
    <citation type="submission" date="2020-09" db="EMBL/GenBank/DDBJ databases">
        <title>De no assembly of potato wild relative species, Solanum commersonii.</title>
        <authorList>
            <person name="Cho K."/>
        </authorList>
    </citation>
    <scope>NUCLEOTIDE SEQUENCE [LARGE SCALE GENOMIC DNA]</scope>
    <source>
        <strain evidence="3">LZ3.2</strain>
        <tissue evidence="3">Leaf</tissue>
    </source>
</reference>
<dbReference type="AlphaFoldDB" id="A0A9J5YGS4"/>
<dbReference type="Pfam" id="PF24496">
    <property type="entry name" value="DUF7588"/>
    <property type="match status" value="1"/>
</dbReference>
<accession>A0A9J5YGS4</accession>
<organism evidence="3 4">
    <name type="scientific">Solanum commersonii</name>
    <name type="common">Commerson's wild potato</name>
    <name type="synonym">Commerson's nightshade</name>
    <dbReference type="NCBI Taxonomy" id="4109"/>
    <lineage>
        <taxon>Eukaryota</taxon>
        <taxon>Viridiplantae</taxon>
        <taxon>Streptophyta</taxon>
        <taxon>Embryophyta</taxon>
        <taxon>Tracheophyta</taxon>
        <taxon>Spermatophyta</taxon>
        <taxon>Magnoliopsida</taxon>
        <taxon>eudicotyledons</taxon>
        <taxon>Gunneridae</taxon>
        <taxon>Pentapetalae</taxon>
        <taxon>asterids</taxon>
        <taxon>lamiids</taxon>
        <taxon>Solanales</taxon>
        <taxon>Solanaceae</taxon>
        <taxon>Solanoideae</taxon>
        <taxon>Solaneae</taxon>
        <taxon>Solanum</taxon>
    </lineage>
</organism>
<evidence type="ECO:0000313" key="4">
    <source>
        <dbReference type="Proteomes" id="UP000824120"/>
    </source>
</evidence>